<proteinExistence type="inferred from homology"/>
<comment type="caution">
    <text evidence="9">The sequence shown here is derived from an EMBL/GenBank/DDBJ whole genome shotgun (WGS) entry which is preliminary data.</text>
</comment>
<keyword evidence="4" id="KW-1003">Cell membrane</keyword>
<evidence type="ECO:0000256" key="3">
    <source>
        <dbReference type="ARBA" id="ARBA00022448"/>
    </source>
</evidence>
<dbReference type="RefSeq" id="WP_380024511.1">
    <property type="nucleotide sequence ID" value="NZ_JBHSHC010000025.1"/>
</dbReference>
<dbReference type="InterPro" id="IPR037294">
    <property type="entry name" value="ABC_BtuC-like"/>
</dbReference>
<feature type="transmembrane region" description="Helical" evidence="8">
    <location>
        <begin position="163"/>
        <end position="188"/>
    </location>
</feature>
<comment type="subcellular location">
    <subcellularLocation>
        <location evidence="1">Cell membrane</location>
        <topology evidence="1">Multi-pass membrane protein</topology>
    </subcellularLocation>
</comment>
<feature type="transmembrane region" description="Helical" evidence="8">
    <location>
        <begin position="107"/>
        <end position="125"/>
    </location>
</feature>
<sequence length="345" mass="37071">MKKYTAFRIEKPRVSFLVDRKTALITGVLLLLTFITLVVSTALGTMKIHPIEVLKVLIGNGAEQYEVIIQSFRLPRNLIAILVGAAFGISGVIMQGIFRNPLASPDVIGITGGASVAAVVFVTVFEKTSIHLLPFIAFFGAALMALLIYLLAWKKGVTPLRLVLIGVGMDFATKALVTLFLVISHIHLTSKAKVWLTGTIYGTTWDNVIMMFLWMVVLIPLAFVFGRNVNVQQLGDEIATGVGSQLQRHRIILLSISVALAGSAIAFGGTIAFVGLLAPHIARKLVGPSFGGLLPVAALVGAITVMVADLIARTAFAPMDLPVGIFTSSIGAPFFIYLLYKNRNQ</sequence>
<comment type="similarity">
    <text evidence="2">Belongs to the binding-protein-dependent transport system permease family. FecCD subfamily.</text>
</comment>
<dbReference type="Pfam" id="PF01032">
    <property type="entry name" value="FecCD"/>
    <property type="match status" value="1"/>
</dbReference>
<feature type="transmembrane region" description="Helical" evidence="8">
    <location>
        <begin position="208"/>
        <end position="230"/>
    </location>
</feature>
<dbReference type="EMBL" id="JBHSHC010000025">
    <property type="protein sequence ID" value="MFC4766605.1"/>
    <property type="molecule type" value="Genomic_DNA"/>
</dbReference>
<dbReference type="Gene3D" id="1.10.3470.10">
    <property type="entry name" value="ABC transporter involved in vitamin B12 uptake, BtuC"/>
    <property type="match status" value="1"/>
</dbReference>
<dbReference type="Proteomes" id="UP001596002">
    <property type="component" value="Unassembled WGS sequence"/>
</dbReference>
<evidence type="ECO:0000256" key="8">
    <source>
        <dbReference type="SAM" id="Phobius"/>
    </source>
</evidence>
<keyword evidence="3" id="KW-0813">Transport</keyword>
<feature type="transmembrane region" description="Helical" evidence="8">
    <location>
        <begin position="251"/>
        <end position="278"/>
    </location>
</feature>
<reference evidence="10" key="1">
    <citation type="journal article" date="2019" name="Int. J. Syst. Evol. Microbiol.">
        <title>The Global Catalogue of Microorganisms (GCM) 10K type strain sequencing project: providing services to taxonomists for standard genome sequencing and annotation.</title>
        <authorList>
            <consortium name="The Broad Institute Genomics Platform"/>
            <consortium name="The Broad Institute Genome Sequencing Center for Infectious Disease"/>
            <person name="Wu L."/>
            <person name="Ma J."/>
        </authorList>
    </citation>
    <scope>NUCLEOTIDE SEQUENCE [LARGE SCALE GENOMIC DNA]</scope>
    <source>
        <strain evidence="10">WYCCWR 12678</strain>
    </source>
</reference>
<keyword evidence="5 8" id="KW-0812">Transmembrane</keyword>
<accession>A0ABV9PX67</accession>
<name>A0ABV9PX67_9BACL</name>
<evidence type="ECO:0000313" key="9">
    <source>
        <dbReference type="EMBL" id="MFC4766605.1"/>
    </source>
</evidence>
<evidence type="ECO:0000313" key="10">
    <source>
        <dbReference type="Proteomes" id="UP001596002"/>
    </source>
</evidence>
<evidence type="ECO:0000256" key="7">
    <source>
        <dbReference type="ARBA" id="ARBA00023136"/>
    </source>
</evidence>
<feature type="transmembrane region" description="Helical" evidence="8">
    <location>
        <begin position="323"/>
        <end position="340"/>
    </location>
</feature>
<evidence type="ECO:0000256" key="5">
    <source>
        <dbReference type="ARBA" id="ARBA00022692"/>
    </source>
</evidence>
<dbReference type="PANTHER" id="PTHR30472:SF24">
    <property type="entry name" value="FERRIC ENTEROBACTIN TRANSPORT SYSTEM PERMEASE PROTEIN FEPG"/>
    <property type="match status" value="1"/>
</dbReference>
<feature type="transmembrane region" description="Helical" evidence="8">
    <location>
        <begin position="290"/>
        <end position="311"/>
    </location>
</feature>
<protein>
    <submittedName>
        <fullName evidence="9">FecCD family ABC transporter permease</fullName>
    </submittedName>
</protein>
<feature type="transmembrane region" description="Helical" evidence="8">
    <location>
        <begin position="78"/>
        <end position="98"/>
    </location>
</feature>
<gene>
    <name evidence="9" type="ORF">ACFO8Q_04325</name>
</gene>
<dbReference type="CDD" id="cd06550">
    <property type="entry name" value="TM_ABC_iron-siderophores_like"/>
    <property type="match status" value="1"/>
</dbReference>
<evidence type="ECO:0000256" key="4">
    <source>
        <dbReference type="ARBA" id="ARBA00022475"/>
    </source>
</evidence>
<evidence type="ECO:0000256" key="6">
    <source>
        <dbReference type="ARBA" id="ARBA00022989"/>
    </source>
</evidence>
<feature type="transmembrane region" description="Helical" evidence="8">
    <location>
        <begin position="131"/>
        <end position="151"/>
    </location>
</feature>
<evidence type="ECO:0000256" key="2">
    <source>
        <dbReference type="ARBA" id="ARBA00007935"/>
    </source>
</evidence>
<keyword evidence="6 8" id="KW-1133">Transmembrane helix</keyword>
<dbReference type="SUPFAM" id="SSF81345">
    <property type="entry name" value="ABC transporter involved in vitamin B12 uptake, BtuC"/>
    <property type="match status" value="1"/>
</dbReference>
<dbReference type="PANTHER" id="PTHR30472">
    <property type="entry name" value="FERRIC ENTEROBACTIN TRANSPORT SYSTEM PERMEASE PROTEIN"/>
    <property type="match status" value="1"/>
</dbReference>
<evidence type="ECO:0000256" key="1">
    <source>
        <dbReference type="ARBA" id="ARBA00004651"/>
    </source>
</evidence>
<feature type="transmembrane region" description="Helical" evidence="8">
    <location>
        <begin position="21"/>
        <end position="43"/>
    </location>
</feature>
<organism evidence="9 10">
    <name type="scientific">Effusibacillus consociatus</name>
    <dbReference type="NCBI Taxonomy" id="1117041"/>
    <lineage>
        <taxon>Bacteria</taxon>
        <taxon>Bacillati</taxon>
        <taxon>Bacillota</taxon>
        <taxon>Bacilli</taxon>
        <taxon>Bacillales</taxon>
        <taxon>Alicyclobacillaceae</taxon>
        <taxon>Effusibacillus</taxon>
    </lineage>
</organism>
<keyword evidence="10" id="KW-1185">Reference proteome</keyword>
<keyword evidence="7 8" id="KW-0472">Membrane</keyword>
<dbReference type="InterPro" id="IPR000522">
    <property type="entry name" value="ABC_transptr_permease_BtuC"/>
</dbReference>